<evidence type="ECO:0000313" key="2">
    <source>
        <dbReference type="EMBL" id="KZE16045.1"/>
    </source>
</evidence>
<dbReference type="Proteomes" id="UP000076612">
    <property type="component" value="Unassembled WGS sequence"/>
</dbReference>
<evidence type="ECO:0000313" key="3">
    <source>
        <dbReference type="Proteomes" id="UP000076612"/>
    </source>
</evidence>
<organism evidence="2 3">
    <name type="scientific">Brevibacterium casei</name>
    <dbReference type="NCBI Taxonomy" id="33889"/>
    <lineage>
        <taxon>Bacteria</taxon>
        <taxon>Bacillati</taxon>
        <taxon>Actinomycetota</taxon>
        <taxon>Actinomycetes</taxon>
        <taxon>Micrococcales</taxon>
        <taxon>Brevibacteriaceae</taxon>
        <taxon>Brevibacterium</taxon>
    </lineage>
</organism>
<proteinExistence type="predicted"/>
<feature type="compositionally biased region" description="Polar residues" evidence="1">
    <location>
        <begin position="79"/>
        <end position="98"/>
    </location>
</feature>
<dbReference type="EMBL" id="LQQR01000030">
    <property type="protein sequence ID" value="KZE16045.1"/>
    <property type="molecule type" value="Genomic_DNA"/>
</dbReference>
<evidence type="ECO:0000256" key="1">
    <source>
        <dbReference type="SAM" id="MobiDB-lite"/>
    </source>
</evidence>
<dbReference type="AlphaFoldDB" id="A0AB34XNX7"/>
<gene>
    <name evidence="2" type="ORF">AVW13_14995</name>
</gene>
<reference evidence="3" key="1">
    <citation type="submission" date="2016-01" db="EMBL/GenBank/DDBJ databases">
        <title>Draft genome of Chromobacterium sp. F49.</title>
        <authorList>
            <person name="Hong K.W."/>
        </authorList>
    </citation>
    <scope>NUCLEOTIDE SEQUENCE [LARGE SCALE GENOMIC DNA]</scope>
    <source>
        <strain evidence="3">M40</strain>
    </source>
</reference>
<sequence>MASRRMSEAAGNGSFALAEFVVVNAELQPSDAERYEAAIMHYLTEANAKISEQLAELRTSMDGLNEQLQAQRREIDQLRNPSATRRQLPNPFRSTFEPTVQAPRRRGPSDDGPAL</sequence>
<protein>
    <submittedName>
        <fullName evidence="2">Uncharacterized protein</fullName>
    </submittedName>
</protein>
<name>A0AB34XNX7_9MICO</name>
<comment type="caution">
    <text evidence="2">The sequence shown here is derived from an EMBL/GenBank/DDBJ whole genome shotgun (WGS) entry which is preliminary data.</text>
</comment>
<accession>A0AB34XNX7</accession>
<feature type="region of interest" description="Disordered" evidence="1">
    <location>
        <begin position="74"/>
        <end position="115"/>
    </location>
</feature>